<dbReference type="EMBL" id="QGKX02000088">
    <property type="protein sequence ID" value="KAF3589085.1"/>
    <property type="molecule type" value="Genomic_DNA"/>
</dbReference>
<evidence type="ECO:0000313" key="2">
    <source>
        <dbReference type="Proteomes" id="UP000712600"/>
    </source>
</evidence>
<organism evidence="1 2">
    <name type="scientific">Brassica cretica</name>
    <name type="common">Mustard</name>
    <dbReference type="NCBI Taxonomy" id="69181"/>
    <lineage>
        <taxon>Eukaryota</taxon>
        <taxon>Viridiplantae</taxon>
        <taxon>Streptophyta</taxon>
        <taxon>Embryophyta</taxon>
        <taxon>Tracheophyta</taxon>
        <taxon>Spermatophyta</taxon>
        <taxon>Magnoliopsida</taxon>
        <taxon>eudicotyledons</taxon>
        <taxon>Gunneridae</taxon>
        <taxon>Pentapetalae</taxon>
        <taxon>rosids</taxon>
        <taxon>malvids</taxon>
        <taxon>Brassicales</taxon>
        <taxon>Brassicaceae</taxon>
        <taxon>Brassiceae</taxon>
        <taxon>Brassica</taxon>
    </lineage>
</organism>
<evidence type="ECO:0000313" key="1">
    <source>
        <dbReference type="EMBL" id="KAF3589085.1"/>
    </source>
</evidence>
<sequence length="51" mass="5450">MPELGSSHPQSSLTPSPCARCTRVQKGRDLRQASLKLRAESVCGLSDPAAR</sequence>
<name>A0A8S9S6A0_BRACR</name>
<comment type="caution">
    <text evidence="1">The sequence shown here is derived from an EMBL/GenBank/DDBJ whole genome shotgun (WGS) entry which is preliminary data.</text>
</comment>
<proteinExistence type="predicted"/>
<gene>
    <name evidence="1" type="ORF">F2Q69_00031283</name>
</gene>
<dbReference type="Proteomes" id="UP000712600">
    <property type="component" value="Unassembled WGS sequence"/>
</dbReference>
<reference evidence="1" key="1">
    <citation type="submission" date="2019-12" db="EMBL/GenBank/DDBJ databases">
        <title>Genome sequencing and annotation of Brassica cretica.</title>
        <authorList>
            <person name="Studholme D.J."/>
            <person name="Sarris P."/>
        </authorList>
    </citation>
    <scope>NUCLEOTIDE SEQUENCE</scope>
    <source>
        <strain evidence="1">PFS-109/04</strain>
        <tissue evidence="1">Leaf</tissue>
    </source>
</reference>
<dbReference type="AlphaFoldDB" id="A0A8S9S6A0"/>
<accession>A0A8S9S6A0</accession>
<protein>
    <submittedName>
        <fullName evidence="1">Uncharacterized protein</fullName>
    </submittedName>
</protein>